<accession>A0A645H422</accession>
<evidence type="ECO:0000313" key="2">
    <source>
        <dbReference type="EMBL" id="MPN33785.1"/>
    </source>
</evidence>
<dbReference type="GO" id="GO:0006281">
    <property type="term" value="P:DNA repair"/>
    <property type="evidence" value="ECO:0007669"/>
    <property type="project" value="InterPro"/>
</dbReference>
<dbReference type="InterPro" id="IPR037235">
    <property type="entry name" value="TRCF-like_C_D7"/>
</dbReference>
<dbReference type="SUPFAM" id="SSF143517">
    <property type="entry name" value="TRCF domain-like"/>
    <property type="match status" value="1"/>
</dbReference>
<proteinExistence type="predicted"/>
<keyword evidence="2" id="KW-0378">Hydrolase</keyword>
<protein>
    <submittedName>
        <fullName evidence="2">Transcription-repair-coupling factor</fullName>
        <ecNumber evidence="2">3.6.4.-</ecNumber>
    </submittedName>
</protein>
<evidence type="ECO:0000259" key="1">
    <source>
        <dbReference type="SMART" id="SM00982"/>
    </source>
</evidence>
<dbReference type="EC" id="3.6.4.-" evidence="2"/>
<dbReference type="Gene3D" id="3.90.1150.50">
    <property type="entry name" value="Transcription-repair-coupling factor, D7 domain"/>
    <property type="match status" value="1"/>
</dbReference>
<organism evidence="2">
    <name type="scientific">bioreactor metagenome</name>
    <dbReference type="NCBI Taxonomy" id="1076179"/>
    <lineage>
        <taxon>unclassified sequences</taxon>
        <taxon>metagenomes</taxon>
        <taxon>ecological metagenomes</taxon>
    </lineage>
</organism>
<dbReference type="InterPro" id="IPR027417">
    <property type="entry name" value="P-loop_NTPase"/>
</dbReference>
<dbReference type="GO" id="GO:0016787">
    <property type="term" value="F:hydrolase activity"/>
    <property type="evidence" value="ECO:0007669"/>
    <property type="project" value="UniProtKB-KW"/>
</dbReference>
<comment type="caution">
    <text evidence="2">The sequence shown here is derived from an EMBL/GenBank/DDBJ whole genome shotgun (WGS) entry which is preliminary data.</text>
</comment>
<gene>
    <name evidence="2" type="primary">mfd_50</name>
    <name evidence="2" type="ORF">SDC9_181277</name>
</gene>
<dbReference type="EMBL" id="VSSQ01086456">
    <property type="protein sequence ID" value="MPN33785.1"/>
    <property type="molecule type" value="Genomic_DNA"/>
</dbReference>
<name>A0A645H422_9ZZZZ</name>
<dbReference type="Pfam" id="PF03461">
    <property type="entry name" value="TRCF"/>
    <property type="match status" value="1"/>
</dbReference>
<dbReference type="SMART" id="SM00982">
    <property type="entry name" value="TRCF"/>
    <property type="match status" value="1"/>
</dbReference>
<feature type="domain" description="Transcription-repair-coupling factor C-terminal" evidence="1">
    <location>
        <begin position="54"/>
        <end position="154"/>
    </location>
</feature>
<reference evidence="2" key="1">
    <citation type="submission" date="2019-08" db="EMBL/GenBank/DDBJ databases">
        <authorList>
            <person name="Kucharzyk K."/>
            <person name="Murdoch R.W."/>
            <person name="Higgins S."/>
            <person name="Loffler F."/>
        </authorList>
    </citation>
    <scope>NUCLEOTIDE SEQUENCE</scope>
</reference>
<dbReference type="AlphaFoldDB" id="A0A645H422"/>
<sequence length="202" mass="22385">MRDLEIRGAGSLLGAEQHGHITDVGYEYYVKLIRRAVDEEQGRPLEPVTETSVDIPIDAHIPHDYVPSEILRLKAYRRIAEIDGAESMMDVTEEFIDRYGEPPESVTNLMRISEVKAYAARAYIESVTVRDGEAKLRFSEHAQLDGGRLIAAVSGMEGARLIAGEVPTIEIRQKNASAEAITGKLPQFLYTIVRCVDTDAGI</sequence>
<dbReference type="InterPro" id="IPR005118">
    <property type="entry name" value="TRCF_C"/>
</dbReference>
<dbReference type="Gene3D" id="3.40.50.300">
    <property type="entry name" value="P-loop containing nucleotide triphosphate hydrolases"/>
    <property type="match status" value="1"/>
</dbReference>